<dbReference type="Proteomes" id="UP000678393">
    <property type="component" value="Unassembled WGS sequence"/>
</dbReference>
<keyword evidence="4" id="KW-1003">Cell membrane</keyword>
<dbReference type="GO" id="GO:0098660">
    <property type="term" value="P:inorganic ion transmembrane transport"/>
    <property type="evidence" value="ECO:0007669"/>
    <property type="project" value="UniProtKB-ARBA"/>
</dbReference>
<feature type="transmembrane region" description="Helical" evidence="14">
    <location>
        <begin position="45"/>
        <end position="66"/>
    </location>
</feature>
<keyword evidence="5 14" id="KW-0812">Transmembrane</keyword>
<feature type="transmembrane region" description="Helical" evidence="14">
    <location>
        <begin position="245"/>
        <end position="264"/>
    </location>
</feature>
<feature type="transmembrane region" description="Helical" evidence="14">
    <location>
        <begin position="276"/>
        <end position="296"/>
    </location>
</feature>
<comment type="catalytic activity">
    <reaction evidence="12">
        <text>iodide(out) + 2 Na(+)(out) = iodide(in) + 2 Na(+)(in)</text>
        <dbReference type="Rhea" id="RHEA:71207"/>
        <dbReference type="ChEBI" id="CHEBI:16382"/>
        <dbReference type="ChEBI" id="CHEBI:29101"/>
    </reaction>
</comment>
<dbReference type="EMBL" id="CAJHNH020000236">
    <property type="protein sequence ID" value="CAG5116329.1"/>
    <property type="molecule type" value="Genomic_DNA"/>
</dbReference>
<evidence type="ECO:0000256" key="4">
    <source>
        <dbReference type="ARBA" id="ARBA00022475"/>
    </source>
</evidence>
<keyword evidence="11" id="KW-0739">Sodium transport</keyword>
<feature type="transmembrane region" description="Helical" evidence="14">
    <location>
        <begin position="378"/>
        <end position="402"/>
    </location>
</feature>
<evidence type="ECO:0000256" key="2">
    <source>
        <dbReference type="ARBA" id="ARBA00006434"/>
    </source>
</evidence>
<feature type="transmembrane region" description="Helical" evidence="14">
    <location>
        <begin position="141"/>
        <end position="166"/>
    </location>
</feature>
<evidence type="ECO:0000256" key="13">
    <source>
        <dbReference type="RuleBase" id="RU362091"/>
    </source>
</evidence>
<dbReference type="InterPro" id="IPR001734">
    <property type="entry name" value="Na/solute_symporter"/>
</dbReference>
<accession>A0A8S3YGP2</accession>
<dbReference type="AlphaFoldDB" id="A0A8S3YGP2"/>
<dbReference type="InterPro" id="IPR038377">
    <property type="entry name" value="Na/Glc_symporter_sf"/>
</dbReference>
<dbReference type="PANTHER" id="PTHR42985">
    <property type="entry name" value="SODIUM-COUPLED MONOCARBOXYLATE TRANSPORTER"/>
    <property type="match status" value="1"/>
</dbReference>
<protein>
    <recommendedName>
        <fullName evidence="17">Sodium-coupled monocarboxylate transporter 1</fullName>
    </recommendedName>
</protein>
<keyword evidence="10" id="KW-0325">Glycoprotein</keyword>
<evidence type="ECO:0000256" key="7">
    <source>
        <dbReference type="ARBA" id="ARBA00023053"/>
    </source>
</evidence>
<comment type="similarity">
    <text evidence="2 13">Belongs to the sodium:solute symporter (SSF) (TC 2.A.21) family.</text>
</comment>
<keyword evidence="6 14" id="KW-1133">Transmembrane helix</keyword>
<dbReference type="PROSITE" id="PS00456">
    <property type="entry name" value="NA_SOLUT_SYMP_1"/>
    <property type="match status" value="1"/>
</dbReference>
<feature type="transmembrane region" description="Helical" evidence="14">
    <location>
        <begin position="201"/>
        <end position="225"/>
    </location>
</feature>
<keyword evidence="7" id="KW-0915">Sodium</keyword>
<feature type="transmembrane region" description="Helical" evidence="14">
    <location>
        <begin position="102"/>
        <end position="120"/>
    </location>
</feature>
<evidence type="ECO:0000256" key="10">
    <source>
        <dbReference type="ARBA" id="ARBA00023180"/>
    </source>
</evidence>
<dbReference type="OrthoDB" id="6132759at2759"/>
<dbReference type="PANTHER" id="PTHR42985:SF40">
    <property type="entry name" value="LD47995P-RELATED"/>
    <property type="match status" value="1"/>
</dbReference>
<evidence type="ECO:0000256" key="8">
    <source>
        <dbReference type="ARBA" id="ARBA00023065"/>
    </source>
</evidence>
<evidence type="ECO:0000256" key="1">
    <source>
        <dbReference type="ARBA" id="ARBA00004651"/>
    </source>
</evidence>
<keyword evidence="9 14" id="KW-0472">Membrane</keyword>
<dbReference type="GO" id="GO:0005886">
    <property type="term" value="C:plasma membrane"/>
    <property type="evidence" value="ECO:0007669"/>
    <property type="project" value="UniProtKB-SubCell"/>
</dbReference>
<evidence type="ECO:0000313" key="16">
    <source>
        <dbReference type="Proteomes" id="UP000678393"/>
    </source>
</evidence>
<keyword evidence="16" id="KW-1185">Reference proteome</keyword>
<evidence type="ECO:0000256" key="14">
    <source>
        <dbReference type="SAM" id="Phobius"/>
    </source>
</evidence>
<feature type="transmembrane region" description="Helical" evidence="14">
    <location>
        <begin position="303"/>
        <end position="324"/>
    </location>
</feature>
<dbReference type="NCBIfam" id="TIGR00813">
    <property type="entry name" value="sss"/>
    <property type="match status" value="1"/>
</dbReference>
<evidence type="ECO:0000313" key="15">
    <source>
        <dbReference type="EMBL" id="CAG5116329.1"/>
    </source>
</evidence>
<name>A0A8S3YGP2_9EUPU</name>
<evidence type="ECO:0008006" key="17">
    <source>
        <dbReference type="Google" id="ProtNLM"/>
    </source>
</evidence>
<evidence type="ECO:0000256" key="12">
    <source>
        <dbReference type="ARBA" id="ARBA00036099"/>
    </source>
</evidence>
<dbReference type="Gene3D" id="1.20.1730.10">
    <property type="entry name" value="Sodium/glucose cotransporter"/>
    <property type="match status" value="1"/>
</dbReference>
<reference evidence="15" key="1">
    <citation type="submission" date="2021-04" db="EMBL/GenBank/DDBJ databases">
        <authorList>
            <consortium name="Molecular Ecology Group"/>
        </authorList>
    </citation>
    <scope>NUCLEOTIDE SEQUENCE</scope>
</reference>
<evidence type="ECO:0000256" key="6">
    <source>
        <dbReference type="ARBA" id="ARBA00022989"/>
    </source>
</evidence>
<dbReference type="GO" id="GO:0015075">
    <property type="term" value="F:monoatomic ion transmembrane transporter activity"/>
    <property type="evidence" value="ECO:0007669"/>
    <property type="project" value="UniProtKB-ARBA"/>
</dbReference>
<sequence length="454" mass="49277">MIYMAFVLYAPSLALSAVTGINLWGCLVGVGVVVTFYTTLGGMKAVLWTDTFQFVMMVAGLLAVFIKGCNEVGGFMAAWKKADERGRIVFDEFSFDPATRHSVWSVVVGGAMMWTSLYGVNQAQVQRCLSTSSVRRAQIAILLNTPGLIGIIIIAILIGVVLFAFYADCHPLTLGIIDSPDQLLPLFVMDILGDMHGLPGLFVSCVFSGSLSSLSSALNAVSAVVYKDFCEPFCCKRLSEFAATVLNKILVAVFGLLSIALALIVSQMGGMMQATYAVYGLLNGPYFGLFVLGMFFPWANKWGALAGLFTSLVIMSWIGIGTFVRKVSTAVKSPISVVDCFWNLNGTTPATSNFSTTTSNYSALTTNFSVDYIYTLSYLYYTAVGVTILVGTALIVSCFTGLTRPSSLDPRLICPLFDTIFPFLPECVLRPLRFGIDHTGVRNGFYLYLLLWSL</sequence>
<evidence type="ECO:0000256" key="5">
    <source>
        <dbReference type="ARBA" id="ARBA00022692"/>
    </source>
</evidence>
<evidence type="ECO:0000256" key="11">
    <source>
        <dbReference type="ARBA" id="ARBA00023201"/>
    </source>
</evidence>
<organism evidence="15 16">
    <name type="scientific">Candidula unifasciata</name>
    <dbReference type="NCBI Taxonomy" id="100452"/>
    <lineage>
        <taxon>Eukaryota</taxon>
        <taxon>Metazoa</taxon>
        <taxon>Spiralia</taxon>
        <taxon>Lophotrochozoa</taxon>
        <taxon>Mollusca</taxon>
        <taxon>Gastropoda</taxon>
        <taxon>Heterobranchia</taxon>
        <taxon>Euthyneura</taxon>
        <taxon>Panpulmonata</taxon>
        <taxon>Eupulmonata</taxon>
        <taxon>Stylommatophora</taxon>
        <taxon>Helicina</taxon>
        <taxon>Helicoidea</taxon>
        <taxon>Geomitridae</taxon>
        <taxon>Candidula</taxon>
    </lineage>
</organism>
<feature type="non-terminal residue" evidence="15">
    <location>
        <position position="454"/>
    </location>
</feature>
<dbReference type="InterPro" id="IPR051163">
    <property type="entry name" value="Sodium:Solute_Symporter_SSF"/>
</dbReference>
<comment type="subcellular location">
    <subcellularLocation>
        <location evidence="1">Cell membrane</location>
        <topology evidence="1">Multi-pass membrane protein</topology>
    </subcellularLocation>
</comment>
<dbReference type="Pfam" id="PF00474">
    <property type="entry name" value="SSF"/>
    <property type="match status" value="1"/>
</dbReference>
<dbReference type="PROSITE" id="PS50283">
    <property type="entry name" value="NA_SOLUT_SYMP_3"/>
    <property type="match status" value="1"/>
</dbReference>
<gene>
    <name evidence="15" type="ORF">CUNI_LOCUS1887</name>
</gene>
<proteinExistence type="inferred from homology"/>
<dbReference type="GO" id="GO:0006814">
    <property type="term" value="P:sodium ion transport"/>
    <property type="evidence" value="ECO:0007669"/>
    <property type="project" value="UniProtKB-KW"/>
</dbReference>
<comment type="caution">
    <text evidence="15">The sequence shown here is derived from an EMBL/GenBank/DDBJ whole genome shotgun (WGS) entry which is preliminary data.</text>
</comment>
<evidence type="ECO:0000256" key="9">
    <source>
        <dbReference type="ARBA" id="ARBA00023136"/>
    </source>
</evidence>
<dbReference type="InterPro" id="IPR018212">
    <property type="entry name" value="Na/solute_symporter_CS"/>
</dbReference>
<keyword evidence="3" id="KW-0813">Transport</keyword>
<keyword evidence="8" id="KW-0406">Ion transport</keyword>
<feature type="transmembrane region" description="Helical" evidence="14">
    <location>
        <begin position="12"/>
        <end position="38"/>
    </location>
</feature>
<evidence type="ECO:0000256" key="3">
    <source>
        <dbReference type="ARBA" id="ARBA00022448"/>
    </source>
</evidence>
<dbReference type="GO" id="GO:0015293">
    <property type="term" value="F:symporter activity"/>
    <property type="evidence" value="ECO:0007669"/>
    <property type="project" value="TreeGrafter"/>
</dbReference>